<comment type="similarity">
    <text evidence="1">Belongs to the metallo-dependent hydrolases superfamily. ATZ/TRZ family.</text>
</comment>
<evidence type="ECO:0000259" key="6">
    <source>
        <dbReference type="Pfam" id="PF22039"/>
    </source>
</evidence>
<dbReference type="OrthoDB" id="9796020at2"/>
<protein>
    <submittedName>
        <fullName evidence="7">Uncharacterized protein</fullName>
    </submittedName>
</protein>
<name>A0A154VS43_9PROT</name>
<evidence type="ECO:0000256" key="3">
    <source>
        <dbReference type="ARBA" id="ARBA00022801"/>
    </source>
</evidence>
<comment type="caution">
    <text evidence="7">The sequence shown here is derived from an EMBL/GenBank/DDBJ whole genome shotgun (WGS) entry which is preliminary data.</text>
</comment>
<dbReference type="InterPro" id="IPR054418">
    <property type="entry name" value="MQNX/HUTI_composite_N"/>
</dbReference>
<dbReference type="STRING" id="580166.AUP43_03195"/>
<dbReference type="GO" id="GO:0046872">
    <property type="term" value="F:metal ion binding"/>
    <property type="evidence" value="ECO:0007669"/>
    <property type="project" value="UniProtKB-KW"/>
</dbReference>
<dbReference type="RefSeq" id="WP_067558709.1">
    <property type="nucleotide sequence ID" value="NZ_LPXN01000138.1"/>
</dbReference>
<evidence type="ECO:0000256" key="4">
    <source>
        <dbReference type="ARBA" id="ARBA00022833"/>
    </source>
</evidence>
<dbReference type="SUPFAM" id="SSF51556">
    <property type="entry name" value="Metallo-dependent hydrolases"/>
    <property type="match status" value="1"/>
</dbReference>
<dbReference type="GO" id="GO:0016810">
    <property type="term" value="F:hydrolase activity, acting on carbon-nitrogen (but not peptide) bonds"/>
    <property type="evidence" value="ECO:0007669"/>
    <property type="project" value="InterPro"/>
</dbReference>
<dbReference type="Gene3D" id="2.30.40.10">
    <property type="entry name" value="Urease, subunit C, domain 1"/>
    <property type="match status" value="1"/>
</dbReference>
<dbReference type="Gene3D" id="3.20.20.140">
    <property type="entry name" value="Metal-dependent hydrolases"/>
    <property type="match status" value="1"/>
</dbReference>
<keyword evidence="3" id="KW-0378">Hydrolase</keyword>
<evidence type="ECO:0000313" key="8">
    <source>
        <dbReference type="Proteomes" id="UP000076400"/>
    </source>
</evidence>
<dbReference type="InterPro" id="IPR032466">
    <property type="entry name" value="Metal_Hydrolase"/>
</dbReference>
<keyword evidence="2" id="KW-0479">Metal-binding</keyword>
<dbReference type="InterPro" id="IPR050287">
    <property type="entry name" value="MTA/SAH_deaminase"/>
</dbReference>
<dbReference type="AlphaFoldDB" id="A0A154VS43"/>
<evidence type="ECO:0000256" key="1">
    <source>
        <dbReference type="ARBA" id="ARBA00006745"/>
    </source>
</evidence>
<keyword evidence="8" id="KW-1185">Reference proteome</keyword>
<dbReference type="SUPFAM" id="SSF51338">
    <property type="entry name" value="Composite domain of metallo-dependent hydrolases"/>
    <property type="match status" value="1"/>
</dbReference>
<dbReference type="PANTHER" id="PTHR43794:SF11">
    <property type="entry name" value="AMIDOHYDROLASE-RELATED DOMAIN-CONTAINING PROTEIN"/>
    <property type="match status" value="1"/>
</dbReference>
<reference evidence="7 8" key="1">
    <citation type="submission" date="2015-12" db="EMBL/GenBank/DDBJ databases">
        <title>Genome sequence of Oceanibaculum pacificum MCCC 1A02656.</title>
        <authorList>
            <person name="Lu L."/>
            <person name="Lai Q."/>
            <person name="Shao Z."/>
            <person name="Qian P."/>
        </authorList>
    </citation>
    <scope>NUCLEOTIDE SEQUENCE [LARGE SCALE GENOMIC DNA]</scope>
    <source>
        <strain evidence="7 8">MCCC 1A02656</strain>
    </source>
</reference>
<keyword evidence="4" id="KW-0862">Zinc</keyword>
<dbReference type="InterPro" id="IPR011059">
    <property type="entry name" value="Metal-dep_hydrolase_composite"/>
</dbReference>
<dbReference type="InterPro" id="IPR006680">
    <property type="entry name" value="Amidohydro-rel"/>
</dbReference>
<evidence type="ECO:0000313" key="7">
    <source>
        <dbReference type="EMBL" id="KZD04124.1"/>
    </source>
</evidence>
<evidence type="ECO:0000256" key="2">
    <source>
        <dbReference type="ARBA" id="ARBA00022723"/>
    </source>
</evidence>
<dbReference type="Pfam" id="PF22039">
    <property type="entry name" value="HUTI_composite_bact"/>
    <property type="match status" value="1"/>
</dbReference>
<dbReference type="Pfam" id="PF01979">
    <property type="entry name" value="Amidohydro_1"/>
    <property type="match status" value="1"/>
</dbReference>
<dbReference type="Proteomes" id="UP000076400">
    <property type="component" value="Unassembled WGS sequence"/>
</dbReference>
<feature type="domain" description="Amidohydrolase-related" evidence="5">
    <location>
        <begin position="58"/>
        <end position="412"/>
    </location>
</feature>
<proteinExistence type="inferred from homology"/>
<evidence type="ECO:0000259" key="5">
    <source>
        <dbReference type="Pfam" id="PF01979"/>
    </source>
</evidence>
<dbReference type="EMBL" id="LPXN01000138">
    <property type="protein sequence ID" value="KZD04124.1"/>
    <property type="molecule type" value="Genomic_DNA"/>
</dbReference>
<accession>A0A154VS43</accession>
<sequence length="457" mass="50346">MDTLFENAMVVTCDEERRILHDTSVAVSGGKVAAIGARDALRQAYPQAERIDMTRKALLPGFINSHTHTVLTVLRGTVEDMEGDAVYGFMTPISFAMTPGERAAMARLGCLEAIKSGATTAVDPFRHVVSYADAMVESGLRLYLSENCADALTLKIRHREYVYDKAWGQQFLDRTVEMIERYHGAENGRVNCQIAAHATENCSPWMYDQLNQLARKHGLRRTVHLAQSMNEVNQVKALCGGSPADYLLQNDWLGEDVVGAHWTFCTERDIELLAEHGVHMAHCPANSSRRGPHKVLANKIIDCGVNIALGTDNMTEDMFHAMKIGSIVHRGAYGGSVSPGPQALLDGVTRNGAKALGETARLGSIETGKLADLITLDLDHATLRPIINLVANIVHYGQPEAVRDVMVEGRFVMRDRTVLTYDERAVIDDAQAATESAWKRLFEQAPDLPKPDGAWWL</sequence>
<dbReference type="PANTHER" id="PTHR43794">
    <property type="entry name" value="AMINOHYDROLASE SSNA-RELATED"/>
    <property type="match status" value="1"/>
</dbReference>
<gene>
    <name evidence="7" type="ORF">AUP43_03195</name>
</gene>
<organism evidence="7 8">
    <name type="scientific">Oceanibaculum pacificum</name>
    <dbReference type="NCBI Taxonomy" id="580166"/>
    <lineage>
        <taxon>Bacteria</taxon>
        <taxon>Pseudomonadati</taxon>
        <taxon>Pseudomonadota</taxon>
        <taxon>Alphaproteobacteria</taxon>
        <taxon>Rhodospirillales</taxon>
        <taxon>Oceanibaculaceae</taxon>
        <taxon>Oceanibaculum</taxon>
    </lineage>
</organism>
<feature type="domain" description="Aminodeoxyfutalosine deaminase/Imidazolonepropionase-like composite" evidence="6">
    <location>
        <begin position="25"/>
        <end position="48"/>
    </location>
</feature>